<dbReference type="InterPro" id="IPR002358">
    <property type="entry name" value="Ribosomal_uL6_CS"/>
</dbReference>
<evidence type="ECO:0000313" key="8">
    <source>
        <dbReference type="EMBL" id="PIV25676.1"/>
    </source>
</evidence>
<comment type="function">
    <text evidence="6">This protein binds to the 23S rRNA, and is important in its secondary structure. It is located near the subunit interface in the base of the L7/L12 stalk, and near the tRNA binding site of the peptidyltransferase center.</text>
</comment>
<dbReference type="AlphaFoldDB" id="A0A2M7CJ68"/>
<evidence type="ECO:0000256" key="4">
    <source>
        <dbReference type="NCBIfam" id="TIGR03654"/>
    </source>
</evidence>
<evidence type="ECO:0000256" key="1">
    <source>
        <dbReference type="ARBA" id="ARBA00022980"/>
    </source>
</evidence>
<evidence type="ECO:0000256" key="3">
    <source>
        <dbReference type="ARBA" id="ARBA00035454"/>
    </source>
</evidence>
<dbReference type="SUPFAM" id="SSF56053">
    <property type="entry name" value="Ribosomal protein L6"/>
    <property type="match status" value="2"/>
</dbReference>
<dbReference type="NCBIfam" id="TIGR03654">
    <property type="entry name" value="L6_bact"/>
    <property type="match status" value="1"/>
</dbReference>
<dbReference type="InterPro" id="IPR020040">
    <property type="entry name" value="Ribosomal_uL6_a/b-dom"/>
</dbReference>
<dbReference type="EMBL" id="PEUM01000011">
    <property type="protein sequence ID" value="PIV25676.1"/>
    <property type="molecule type" value="Genomic_DNA"/>
</dbReference>
<proteinExistence type="inferred from homology"/>
<comment type="similarity">
    <text evidence="5">Belongs to the universal ribosomal protein uL6 family.</text>
</comment>
<dbReference type="GO" id="GO:0019843">
    <property type="term" value="F:rRNA binding"/>
    <property type="evidence" value="ECO:0007669"/>
    <property type="project" value="UniProtKB-UniRule"/>
</dbReference>
<dbReference type="GO" id="GO:0002181">
    <property type="term" value="P:cytoplasmic translation"/>
    <property type="evidence" value="ECO:0007669"/>
    <property type="project" value="TreeGrafter"/>
</dbReference>
<dbReference type="InterPro" id="IPR019906">
    <property type="entry name" value="Ribosomal_uL6_bac-type"/>
</dbReference>
<name>A0A2M7CJ68_9BACT</name>
<dbReference type="GO" id="GO:0022625">
    <property type="term" value="C:cytosolic large ribosomal subunit"/>
    <property type="evidence" value="ECO:0007669"/>
    <property type="project" value="UniProtKB-UniRule"/>
</dbReference>
<feature type="domain" description="Large ribosomal subunit protein uL6 alpha-beta" evidence="7">
    <location>
        <begin position="91"/>
        <end position="163"/>
    </location>
</feature>
<comment type="caution">
    <text evidence="8">The sequence shown here is derived from an EMBL/GenBank/DDBJ whole genome shotgun (WGS) entry which is preliminary data.</text>
</comment>
<dbReference type="PRINTS" id="PR00059">
    <property type="entry name" value="RIBOSOMALL6"/>
</dbReference>
<accession>A0A2M7CJ68</accession>
<dbReference type="Pfam" id="PF00347">
    <property type="entry name" value="Ribosomal_L6"/>
    <property type="match status" value="2"/>
</dbReference>
<feature type="domain" description="Large ribosomal subunit protein uL6 alpha-beta" evidence="7">
    <location>
        <begin position="11"/>
        <end position="81"/>
    </location>
</feature>
<evidence type="ECO:0000256" key="5">
    <source>
        <dbReference type="RuleBase" id="RU003869"/>
    </source>
</evidence>
<dbReference type="Gene3D" id="3.90.930.12">
    <property type="entry name" value="Ribosomal protein L6, alpha-beta domain"/>
    <property type="match status" value="2"/>
</dbReference>
<keyword evidence="2 5" id="KW-0687">Ribonucleoprotein</keyword>
<keyword evidence="1 5" id="KW-0689">Ribosomal protein</keyword>
<gene>
    <name evidence="8" type="ORF">COS38_00465</name>
</gene>
<evidence type="ECO:0000256" key="6">
    <source>
        <dbReference type="RuleBase" id="RU003870"/>
    </source>
</evidence>
<reference evidence="9" key="1">
    <citation type="submission" date="2017-09" db="EMBL/GenBank/DDBJ databases">
        <title>Depth-based differentiation of microbial function through sediment-hosted aquifers and enrichment of novel symbionts in the deep terrestrial subsurface.</title>
        <authorList>
            <person name="Probst A.J."/>
            <person name="Ladd B."/>
            <person name="Jarett J.K."/>
            <person name="Geller-Mcgrath D.E."/>
            <person name="Sieber C.M.K."/>
            <person name="Emerson J.B."/>
            <person name="Anantharaman K."/>
            <person name="Thomas B.C."/>
            <person name="Malmstrom R."/>
            <person name="Stieglmeier M."/>
            <person name="Klingl A."/>
            <person name="Woyke T."/>
            <person name="Ryan C.M."/>
            <person name="Banfield J.F."/>
        </authorList>
    </citation>
    <scope>NUCLEOTIDE SEQUENCE [LARGE SCALE GENOMIC DNA]</scope>
</reference>
<dbReference type="PANTHER" id="PTHR11655:SF14">
    <property type="entry name" value="LARGE RIBOSOMAL SUBUNIT PROTEIN UL6M"/>
    <property type="match status" value="1"/>
</dbReference>
<dbReference type="GO" id="GO:0003735">
    <property type="term" value="F:structural constituent of ribosome"/>
    <property type="evidence" value="ECO:0007669"/>
    <property type="project" value="UniProtKB-UniRule"/>
</dbReference>
<evidence type="ECO:0000259" key="7">
    <source>
        <dbReference type="Pfam" id="PF00347"/>
    </source>
</evidence>
<dbReference type="PANTHER" id="PTHR11655">
    <property type="entry name" value="60S/50S RIBOSOMAL PROTEIN L6/L9"/>
    <property type="match status" value="1"/>
</dbReference>
<protein>
    <recommendedName>
        <fullName evidence="3 4">50S ribosomal protein L6</fullName>
    </recommendedName>
</protein>
<evidence type="ECO:0000256" key="2">
    <source>
        <dbReference type="ARBA" id="ARBA00023274"/>
    </source>
</evidence>
<dbReference type="InterPro" id="IPR000702">
    <property type="entry name" value="Ribosomal_uL6-like"/>
</dbReference>
<dbReference type="PROSITE" id="PS00525">
    <property type="entry name" value="RIBOSOMAL_L6_1"/>
    <property type="match status" value="1"/>
</dbReference>
<evidence type="ECO:0000313" key="9">
    <source>
        <dbReference type="Proteomes" id="UP000229966"/>
    </source>
</evidence>
<dbReference type="PIRSF" id="PIRSF002162">
    <property type="entry name" value="Ribosomal_L6"/>
    <property type="match status" value="1"/>
</dbReference>
<sequence>MSRIGNKLISIPEETQVVKEGQMLAFTGKYGNTELAIPRFLNIKIKGKSIMVENKNDKSYYKAQHGLFRSLIQNCVTGVSDNFKKVLEIHGVGYSVKLENNQIIMLLGFSHPIILKIPDGLEAKIEKNTIAISGIDKQKVGQFSALIRQIKKPDPYKGKGIRYKGEKIRKKAGKAAKAIGGRQGAK</sequence>
<organism evidence="8 9">
    <name type="scientific">Candidatus Berkelbacteria bacterium CG03_land_8_20_14_0_80_40_36</name>
    <dbReference type="NCBI Taxonomy" id="1974509"/>
    <lineage>
        <taxon>Bacteria</taxon>
        <taxon>Candidatus Berkelbacteria</taxon>
    </lineage>
</organism>
<dbReference type="Proteomes" id="UP000229966">
    <property type="component" value="Unassembled WGS sequence"/>
</dbReference>
<keyword evidence="6" id="KW-0699">rRNA-binding</keyword>
<dbReference type="InterPro" id="IPR036789">
    <property type="entry name" value="Ribosomal_uL6-like_a/b-dom_sf"/>
</dbReference>
<keyword evidence="6" id="KW-0694">RNA-binding</keyword>